<dbReference type="GO" id="GO:0006508">
    <property type="term" value="P:proteolysis"/>
    <property type="evidence" value="ECO:0007669"/>
    <property type="project" value="InterPro"/>
</dbReference>
<evidence type="ECO:0000313" key="4">
    <source>
        <dbReference type="Proteomes" id="UP000095230"/>
    </source>
</evidence>
<dbReference type="PROSITE" id="PS51257">
    <property type="entry name" value="PROKAR_LIPOPROTEIN"/>
    <property type="match status" value="1"/>
</dbReference>
<dbReference type="RefSeq" id="WP_069670449.1">
    <property type="nucleotide sequence ID" value="NZ_MCBT01000013.1"/>
</dbReference>
<feature type="domain" description="Tail specific protease" evidence="2">
    <location>
        <begin position="374"/>
        <end position="468"/>
    </location>
</feature>
<keyword evidence="1" id="KW-0812">Transmembrane</keyword>
<dbReference type="GO" id="GO:0008236">
    <property type="term" value="F:serine-type peptidase activity"/>
    <property type="evidence" value="ECO:0007669"/>
    <property type="project" value="InterPro"/>
</dbReference>
<dbReference type="EMBL" id="MCBT01000013">
    <property type="protein sequence ID" value="OEG74886.1"/>
    <property type="molecule type" value="Genomic_DNA"/>
</dbReference>
<accession>A0A1E5IWJ6</accession>
<keyword evidence="1" id="KW-0472">Membrane</keyword>
<comment type="caution">
    <text evidence="3">The sequence shown here is derived from an EMBL/GenBank/DDBJ whole genome shotgun (WGS) entry which is preliminary data.</text>
</comment>
<dbReference type="Proteomes" id="UP000095230">
    <property type="component" value="Unassembled WGS sequence"/>
</dbReference>
<dbReference type="SUPFAM" id="SSF52096">
    <property type="entry name" value="ClpP/crotonase"/>
    <property type="match status" value="1"/>
</dbReference>
<sequence>MKFGHQTIINGFGLIMLISCIQLTIIAIKSEPPKQQLSYSEVRHELQTLRQHVTQFSAVAAQNPAQFDAFSRQLELIDAQHRNGMSTKILASQIAKALAYLDDASATISPISSRFTLPINLRTIDSDWLALDEQGNPIDTDAAFLTHIDGLPISRWVTASQQFLPPSLRERTSLQIQWLKRLSVLRAEIGIEDKPQVRLTLSDKGELTTQVILSLTPETPMILQARREQDNFENSPLGIINVNNLNAFEPNSPLANNLRRAILSPITILDLRYGYGDSDSLLSFLNHYYGYQYQAYQPYGHQTDLLSPDWQTSSIYAVARYKRHANIRADYLQSMHYTPYDQLSNQAQLELQQATNLVTNRDDKLFSQWHGKRLAIAPAPAMILPQPTPGKLVLIIGPQCKHACQWIAHFAKGWPNTVLIGEATLGNVDKHQRIKLPVSGINVRVTSTQVFDAMGQQLSGVGTQPDIEQPLEETVYWKGIAELIQM</sequence>
<dbReference type="Pfam" id="PF03572">
    <property type="entry name" value="Peptidase_S41"/>
    <property type="match status" value="1"/>
</dbReference>
<dbReference type="AlphaFoldDB" id="A0A1E5IWJ6"/>
<evidence type="ECO:0000259" key="2">
    <source>
        <dbReference type="Pfam" id="PF03572"/>
    </source>
</evidence>
<protein>
    <recommendedName>
        <fullName evidence="2">Tail specific protease domain-containing protein</fullName>
    </recommendedName>
</protein>
<proteinExistence type="predicted"/>
<evidence type="ECO:0000313" key="3">
    <source>
        <dbReference type="EMBL" id="OEG74886.1"/>
    </source>
</evidence>
<dbReference type="InterPro" id="IPR029045">
    <property type="entry name" value="ClpP/crotonase-like_dom_sf"/>
</dbReference>
<feature type="transmembrane region" description="Helical" evidence="1">
    <location>
        <begin position="7"/>
        <end position="28"/>
    </location>
</feature>
<gene>
    <name evidence="3" type="ORF">BEL05_11950</name>
</gene>
<dbReference type="Gene3D" id="3.90.226.10">
    <property type="entry name" value="2-enoyl-CoA Hydratase, Chain A, domain 1"/>
    <property type="match status" value="1"/>
</dbReference>
<evidence type="ECO:0000256" key="1">
    <source>
        <dbReference type="SAM" id="Phobius"/>
    </source>
</evidence>
<keyword evidence="1" id="KW-1133">Transmembrane helix</keyword>
<organism evidence="3 4">
    <name type="scientific">Shewanella colwelliana</name>
    <name type="common">Alteromonas colwelliana</name>
    <dbReference type="NCBI Taxonomy" id="23"/>
    <lineage>
        <taxon>Bacteria</taxon>
        <taxon>Pseudomonadati</taxon>
        <taxon>Pseudomonadota</taxon>
        <taxon>Gammaproteobacteria</taxon>
        <taxon>Alteromonadales</taxon>
        <taxon>Shewanellaceae</taxon>
        <taxon>Shewanella</taxon>
    </lineage>
</organism>
<name>A0A1E5IWJ6_SHECO</name>
<dbReference type="STRING" id="23.BEL05_11950"/>
<reference evidence="3 4" key="1">
    <citation type="submission" date="2016-07" db="EMBL/GenBank/DDBJ databases">
        <title>Whole-genome of two Shewanella species isolated from a digestive organ of sea cucumber Apostichopus japonicus Selenka 1867.</title>
        <authorList>
            <person name="Hong H.-H."/>
            <person name="Choi H."/>
            <person name="Cheon S."/>
            <person name="Oh J.-S."/>
            <person name="Lee H.-G."/>
            <person name="Park C."/>
        </authorList>
    </citation>
    <scope>NUCLEOTIDE SEQUENCE [LARGE SCALE GENOMIC DNA]</scope>
    <source>
        <strain evidence="3 4">CSB03KR</strain>
    </source>
</reference>
<dbReference type="InterPro" id="IPR005151">
    <property type="entry name" value="Tail-specific_protease"/>
</dbReference>